<proteinExistence type="predicted"/>
<evidence type="ECO:0000313" key="1">
    <source>
        <dbReference type="EMBL" id="GBP82331.1"/>
    </source>
</evidence>
<dbReference type="Proteomes" id="UP000299102">
    <property type="component" value="Unassembled WGS sequence"/>
</dbReference>
<name>A0A4C1Z0S4_EUMVA</name>
<dbReference type="EMBL" id="BGZK01001559">
    <property type="protein sequence ID" value="GBP82331.1"/>
    <property type="molecule type" value="Genomic_DNA"/>
</dbReference>
<reference evidence="1 2" key="1">
    <citation type="journal article" date="2019" name="Commun. Biol.">
        <title>The bagworm genome reveals a unique fibroin gene that provides high tensile strength.</title>
        <authorList>
            <person name="Kono N."/>
            <person name="Nakamura H."/>
            <person name="Ohtoshi R."/>
            <person name="Tomita M."/>
            <person name="Numata K."/>
            <person name="Arakawa K."/>
        </authorList>
    </citation>
    <scope>NUCLEOTIDE SEQUENCE [LARGE SCALE GENOMIC DNA]</scope>
</reference>
<accession>A0A4C1Z0S4</accession>
<organism evidence="1 2">
    <name type="scientific">Eumeta variegata</name>
    <name type="common">Bagworm moth</name>
    <name type="synonym">Eumeta japonica</name>
    <dbReference type="NCBI Taxonomy" id="151549"/>
    <lineage>
        <taxon>Eukaryota</taxon>
        <taxon>Metazoa</taxon>
        <taxon>Ecdysozoa</taxon>
        <taxon>Arthropoda</taxon>
        <taxon>Hexapoda</taxon>
        <taxon>Insecta</taxon>
        <taxon>Pterygota</taxon>
        <taxon>Neoptera</taxon>
        <taxon>Endopterygota</taxon>
        <taxon>Lepidoptera</taxon>
        <taxon>Glossata</taxon>
        <taxon>Ditrysia</taxon>
        <taxon>Tineoidea</taxon>
        <taxon>Psychidae</taxon>
        <taxon>Oiketicinae</taxon>
        <taxon>Eumeta</taxon>
    </lineage>
</organism>
<keyword evidence="2" id="KW-1185">Reference proteome</keyword>
<protein>
    <submittedName>
        <fullName evidence="1">Uncharacterized protein</fullName>
    </submittedName>
</protein>
<gene>
    <name evidence="1" type="ORF">EVAR_90965_1</name>
</gene>
<sequence>MQPKNNPEPTYSSCEHNHKLEYPTLILSAQDLGFTSHLCEDAAVHRGSLTYLNESPKDPQMDPLSGVGVTFLFSGLDPFNFHKNYKTSTGRVELQKFNGMITPSPTVHRAPRVTKQVVKSDLI</sequence>
<comment type="caution">
    <text evidence="1">The sequence shown here is derived from an EMBL/GenBank/DDBJ whole genome shotgun (WGS) entry which is preliminary data.</text>
</comment>
<evidence type="ECO:0000313" key="2">
    <source>
        <dbReference type="Proteomes" id="UP000299102"/>
    </source>
</evidence>
<dbReference type="AlphaFoldDB" id="A0A4C1Z0S4"/>